<gene>
    <name evidence="1" type="ORF">STSU_003460</name>
</gene>
<evidence type="ECO:0000313" key="1">
    <source>
        <dbReference type="EMBL" id="QKM66358.1"/>
    </source>
</evidence>
<name>I2NA53_STRT9</name>
<reference evidence="1 2" key="1">
    <citation type="journal article" date="2012" name="J. Bacteriol.">
        <title>Draft genome of Streptomyces tsukubaensis NRRL 18488, the producer of the clinically important immunosuppressant tacrolimus (FK506).</title>
        <authorList>
            <person name="Barreiro C."/>
            <person name="Prieto C."/>
            <person name="Sola-Landa A."/>
            <person name="Solera E."/>
            <person name="Martinez-Castro M."/>
            <person name="Perez-Redondo R."/>
            <person name="Garcia-Estrada C."/>
            <person name="Aparicio J.F."/>
            <person name="Fernandez-Martinez L.T."/>
            <person name="Santos-Aberturas J."/>
            <person name="Salehi-Najafabadi Z."/>
            <person name="Rodriguez-Garcia A."/>
            <person name="Tauch A."/>
            <person name="Martin J.F."/>
        </authorList>
    </citation>
    <scope>NUCLEOTIDE SEQUENCE [LARGE SCALE GENOMIC DNA]</scope>
    <source>
        <strain evidence="2">DSM 42081 / NBRC 108919 / NRRL 18488 / 9993</strain>
    </source>
</reference>
<dbReference type="EMBL" id="CP029159">
    <property type="protein sequence ID" value="QKM66358.1"/>
    <property type="molecule type" value="Genomic_DNA"/>
</dbReference>
<organism evidence="1 2">
    <name type="scientific">Streptomyces tsukubensis (strain DSM 42081 / NBRC 108919 / NRRL 18488 / 9993)</name>
    <dbReference type="NCBI Taxonomy" id="1114943"/>
    <lineage>
        <taxon>Bacteria</taxon>
        <taxon>Bacillati</taxon>
        <taxon>Actinomycetota</taxon>
        <taxon>Actinomycetes</taxon>
        <taxon>Kitasatosporales</taxon>
        <taxon>Streptomycetaceae</taxon>
        <taxon>Streptomyces</taxon>
    </lineage>
</organism>
<dbReference type="Gene3D" id="3.30.470.20">
    <property type="entry name" value="ATP-grasp fold, B domain"/>
    <property type="match status" value="1"/>
</dbReference>
<dbReference type="AlphaFoldDB" id="I2NA53"/>
<keyword evidence="2" id="KW-1185">Reference proteome</keyword>
<proteinExistence type="predicted"/>
<protein>
    <submittedName>
        <fullName evidence="1">Uncharacterized protein</fullName>
    </submittedName>
</protein>
<evidence type="ECO:0000313" key="2">
    <source>
        <dbReference type="Proteomes" id="UP000005940"/>
    </source>
</evidence>
<sequence>MDDTSGYYSVDFTGDIFADFVDKVLRPLHPTAVVSVSAGGSSAAAVAGELLGTPGASVAALAALATVADCAHAAGAGARSTTAYTHTAGGAHRLVGLLPTPPVATGPPGQGDPAVSLCPEDQQAAERAVRDVLDRSRITHGPVRMELWLTADGIRVVRAEQRVDQDEAAVLHRLTGVDLVRQTLDLSLAAGAGGHTAPTEALDGSTR</sequence>
<accession>I2NA53</accession>
<dbReference type="Proteomes" id="UP000005940">
    <property type="component" value="Chromosome"/>
</dbReference>